<reference evidence="2 3" key="1">
    <citation type="submission" date="2019-05" db="EMBL/GenBank/DDBJ databases">
        <title>Kocuria coralli sp. nov., a novel actinobacterium isolated from coral reef seawater.</title>
        <authorList>
            <person name="Li J."/>
        </authorList>
    </citation>
    <scope>NUCLEOTIDE SEQUENCE [LARGE SCALE GENOMIC DNA]</scope>
    <source>
        <strain evidence="2 3">SCSIO 13007</strain>
    </source>
</reference>
<dbReference type="AlphaFoldDB" id="A0A5J5KVY1"/>
<dbReference type="InterPro" id="IPR011009">
    <property type="entry name" value="Kinase-like_dom_sf"/>
</dbReference>
<dbReference type="Pfam" id="PF01636">
    <property type="entry name" value="APH"/>
    <property type="match status" value="1"/>
</dbReference>
<comment type="caution">
    <text evidence="2">The sequence shown here is derived from an EMBL/GenBank/DDBJ whole genome shotgun (WGS) entry which is preliminary data.</text>
</comment>
<organism evidence="2 3">
    <name type="scientific">Kocuria coralli</name>
    <dbReference type="NCBI Taxonomy" id="1461025"/>
    <lineage>
        <taxon>Bacteria</taxon>
        <taxon>Bacillati</taxon>
        <taxon>Actinomycetota</taxon>
        <taxon>Actinomycetes</taxon>
        <taxon>Micrococcales</taxon>
        <taxon>Micrococcaceae</taxon>
        <taxon>Kocuria</taxon>
    </lineage>
</organism>
<gene>
    <name evidence="2" type="ORF">FCK90_14160</name>
</gene>
<feature type="domain" description="Aminoglycoside phosphotransferase" evidence="1">
    <location>
        <begin position="63"/>
        <end position="258"/>
    </location>
</feature>
<evidence type="ECO:0000313" key="2">
    <source>
        <dbReference type="EMBL" id="KAA9393066.1"/>
    </source>
</evidence>
<dbReference type="SUPFAM" id="SSF56112">
    <property type="entry name" value="Protein kinase-like (PK-like)"/>
    <property type="match status" value="1"/>
</dbReference>
<dbReference type="InterPro" id="IPR002575">
    <property type="entry name" value="Aminoglycoside_PTrfase"/>
</dbReference>
<dbReference type="Proteomes" id="UP000325957">
    <property type="component" value="Unassembled WGS sequence"/>
</dbReference>
<name>A0A5J5KVY1_9MICC</name>
<proteinExistence type="predicted"/>
<evidence type="ECO:0000313" key="3">
    <source>
        <dbReference type="Proteomes" id="UP000325957"/>
    </source>
</evidence>
<keyword evidence="3" id="KW-1185">Reference proteome</keyword>
<protein>
    <recommendedName>
        <fullName evidence="1">Aminoglycoside phosphotransferase domain-containing protein</fullName>
    </recommendedName>
</protein>
<evidence type="ECO:0000259" key="1">
    <source>
        <dbReference type="Pfam" id="PF01636"/>
    </source>
</evidence>
<dbReference type="EMBL" id="SZWF01000030">
    <property type="protein sequence ID" value="KAA9393066.1"/>
    <property type="molecule type" value="Genomic_DNA"/>
</dbReference>
<sequence length="351" mass="38395">MYGRTCEGPASVGRQGRRRVRTMCDDTVTGTEEAILGLRSRAEIDAWVTRALRELTGSAPVRRLFRAGRIDAVYAVETEDGRRLVLKVHRPPVDLDARRAIAEAQRALARAGFPCPEPVAGPTLLDGKTVTVETLLESGATHTGNDPVVRAATAAGLAEQMRILRAVPALEHAVSDPPAWCRYQSSPWPVPHDPVFDFTSTPPGYEWLDDIAGRASGILVRDLAREGRDVVVGHADWYCGNLRFDDGRLCAAFDWDLVADSAPVLAGLSAGGYRTDRTPTPGDVAAFLADFETAWTHPFTDAERSTAFAAAIWMIAFNARCDLDNLRRCIDDGTALRALQEHDEKYLEQLT</sequence>
<accession>A0A5J5KVY1</accession>
<dbReference type="OrthoDB" id="4570396at2"/>